<keyword evidence="6 10" id="KW-0798">TonB box</keyword>
<dbReference type="PANTHER" id="PTHR30069:SF40">
    <property type="entry name" value="TONB-DEPENDENT RECEPTOR NMB0964-RELATED"/>
    <property type="match status" value="1"/>
</dbReference>
<dbReference type="Pfam" id="PF07715">
    <property type="entry name" value="Plug"/>
    <property type="match status" value="1"/>
</dbReference>
<evidence type="ECO:0000313" key="16">
    <source>
        <dbReference type="Proteomes" id="UP000247465"/>
    </source>
</evidence>
<comment type="subcellular location">
    <subcellularLocation>
        <location evidence="1 9">Cell outer membrane</location>
        <topology evidence="1 9">Multi-pass membrane protein</topology>
    </subcellularLocation>
</comment>
<dbReference type="PANTHER" id="PTHR30069">
    <property type="entry name" value="TONB-DEPENDENT OUTER MEMBRANE RECEPTOR"/>
    <property type="match status" value="1"/>
</dbReference>
<sequence length="693" mass="76745">MHIFRKSKPVRSTILSSIAFLPSFSLADTITSDHSHTEIHELNPFVVNASLTPRSSQDMLTPTTVVAFDTLEISLAPTLGEALDNQPGVHSTAFGAGASRPVIRGLEGNRLRVMESGVDIGDLSAESPDHAVSLEPFFIERIEVLRGASTLLFGSSAIGGVVNVIDKRIPRTRPLQNASLAAITDYQSASDGWSLGGLTTVSLQDIVVSVSYLDRDHKNYSIPGHSDHDEEPTGILENSFLESKANSVALSWFASGNTRFSIARTTYESQYGVPWHEHGTHQEHEHEGNHEEDKEEESHHEDDEHGISIDLNQSTVDLDFEHTMENSWLNAIEGRLRHVEYDHQELEGDDIGTDFNRESTEARLIATYLTGPNDQGAFGIQWLSLDSMAVGEESLTPDSTTTDTALFLLQDMQINNIRVEGGIRVEHREIQITDDEGYDGWALSGSLGAKIQLTEHWSIGTLFNHAERHPVATELYASGPHAATQQFEIGDSSFGSESANGIDLSLHWDESDLSASLTAFHTDFSDFIYAAPTKDEQHGFRVYQYTQANTTFYGLEATLTWHAWQANNAYFDISFQVDTVNANIEKTNDLLPRIPPLRLGPRVQFGSEDWMINSSILHSFPQDRTSPFEASSDAYTNWSASLLIDLPFQTGNWHLILSGRNLLDEEIRPHTSPLKEVAPAPGRHVKITLSTAF</sequence>
<feature type="signal peptide" evidence="12">
    <location>
        <begin position="1"/>
        <end position="27"/>
    </location>
</feature>
<keyword evidence="5 12" id="KW-0732">Signal</keyword>
<feature type="chain" id="PRO_5016418273" evidence="12">
    <location>
        <begin position="28"/>
        <end position="693"/>
    </location>
</feature>
<organism evidence="15 16">
    <name type="scientific">Candidatus Moanibacter tarae</name>
    <dbReference type="NCBI Taxonomy" id="2200854"/>
    <lineage>
        <taxon>Bacteria</taxon>
        <taxon>Pseudomonadati</taxon>
        <taxon>Verrucomicrobiota</taxon>
        <taxon>Opitutia</taxon>
        <taxon>Puniceicoccales</taxon>
        <taxon>Puniceicoccales incertae sedis</taxon>
        <taxon>Candidatus Moanibacter</taxon>
    </lineage>
</organism>
<evidence type="ECO:0000313" key="15">
    <source>
        <dbReference type="EMBL" id="AWT59040.1"/>
    </source>
</evidence>
<keyword evidence="2 9" id="KW-0813">Transport</keyword>
<keyword evidence="7 9" id="KW-0472">Membrane</keyword>
<dbReference type="InterPro" id="IPR036942">
    <property type="entry name" value="Beta-barrel_TonB_sf"/>
</dbReference>
<comment type="similarity">
    <text evidence="9 10">Belongs to the TonB-dependent receptor family.</text>
</comment>
<dbReference type="PROSITE" id="PS01156">
    <property type="entry name" value="TONB_DEPENDENT_REC_2"/>
    <property type="match status" value="1"/>
</dbReference>
<dbReference type="AlphaFoldDB" id="A0A2Z4AKC2"/>
<reference evidence="15 16" key="1">
    <citation type="submission" date="2018-06" db="EMBL/GenBank/DDBJ databases">
        <title>Draft Genome Sequence of a Novel Marine Bacterium Related to the Verrucomicrobia.</title>
        <authorList>
            <person name="Vosseberg J."/>
            <person name="Martijn J."/>
            <person name="Ettema T.J.G."/>
        </authorList>
    </citation>
    <scope>NUCLEOTIDE SEQUENCE [LARGE SCALE GENOMIC DNA]</scope>
    <source>
        <strain evidence="15">TARA_B100001123</strain>
    </source>
</reference>
<evidence type="ECO:0000256" key="10">
    <source>
        <dbReference type="RuleBase" id="RU003357"/>
    </source>
</evidence>
<feature type="region of interest" description="Disordered" evidence="11">
    <location>
        <begin position="279"/>
        <end position="308"/>
    </location>
</feature>
<evidence type="ECO:0000256" key="2">
    <source>
        <dbReference type="ARBA" id="ARBA00022448"/>
    </source>
</evidence>
<dbReference type="InterPro" id="IPR000531">
    <property type="entry name" value="Beta-barrel_TonB"/>
</dbReference>
<dbReference type="Proteomes" id="UP000247465">
    <property type="component" value="Chromosome"/>
</dbReference>
<keyword evidence="4 9" id="KW-0812">Transmembrane</keyword>
<accession>A0A2Z4AKC2</accession>
<feature type="domain" description="TonB-dependent receptor-like beta-barrel" evidence="13">
    <location>
        <begin position="308"/>
        <end position="662"/>
    </location>
</feature>
<feature type="compositionally biased region" description="Basic and acidic residues" evidence="11">
    <location>
        <begin position="279"/>
        <end position="307"/>
    </location>
</feature>
<dbReference type="InterPro" id="IPR037066">
    <property type="entry name" value="Plug_dom_sf"/>
</dbReference>
<evidence type="ECO:0000256" key="4">
    <source>
        <dbReference type="ARBA" id="ARBA00022692"/>
    </source>
</evidence>
<gene>
    <name evidence="15" type="ORF">DF168_00213</name>
</gene>
<dbReference type="KEGG" id="mtar:DF168_00213"/>
<feature type="domain" description="TonB-dependent receptor plug" evidence="14">
    <location>
        <begin position="57"/>
        <end position="161"/>
    </location>
</feature>
<dbReference type="InterPro" id="IPR012910">
    <property type="entry name" value="Plug_dom"/>
</dbReference>
<evidence type="ECO:0000259" key="14">
    <source>
        <dbReference type="Pfam" id="PF07715"/>
    </source>
</evidence>
<evidence type="ECO:0000256" key="3">
    <source>
        <dbReference type="ARBA" id="ARBA00022452"/>
    </source>
</evidence>
<evidence type="ECO:0000256" key="12">
    <source>
        <dbReference type="SAM" id="SignalP"/>
    </source>
</evidence>
<evidence type="ECO:0000256" key="6">
    <source>
        <dbReference type="ARBA" id="ARBA00023077"/>
    </source>
</evidence>
<dbReference type="Gene3D" id="2.170.130.10">
    <property type="entry name" value="TonB-dependent receptor, plug domain"/>
    <property type="match status" value="1"/>
</dbReference>
<keyword evidence="8 9" id="KW-0998">Cell outer membrane</keyword>
<name>A0A2Z4AKC2_9BACT</name>
<dbReference type="PROSITE" id="PS52016">
    <property type="entry name" value="TONB_DEPENDENT_REC_3"/>
    <property type="match status" value="1"/>
</dbReference>
<dbReference type="SUPFAM" id="SSF56935">
    <property type="entry name" value="Porins"/>
    <property type="match status" value="1"/>
</dbReference>
<dbReference type="InterPro" id="IPR039426">
    <property type="entry name" value="TonB-dep_rcpt-like"/>
</dbReference>
<keyword evidence="15" id="KW-0675">Receptor</keyword>
<dbReference type="GO" id="GO:0009279">
    <property type="term" value="C:cell outer membrane"/>
    <property type="evidence" value="ECO:0007669"/>
    <property type="project" value="UniProtKB-SubCell"/>
</dbReference>
<keyword evidence="3 9" id="KW-1134">Transmembrane beta strand</keyword>
<dbReference type="InterPro" id="IPR010917">
    <property type="entry name" value="TonB_rcpt_CS"/>
</dbReference>
<proteinExistence type="inferred from homology"/>
<evidence type="ECO:0000256" key="7">
    <source>
        <dbReference type="ARBA" id="ARBA00023136"/>
    </source>
</evidence>
<evidence type="ECO:0000256" key="8">
    <source>
        <dbReference type="ARBA" id="ARBA00023237"/>
    </source>
</evidence>
<evidence type="ECO:0000256" key="1">
    <source>
        <dbReference type="ARBA" id="ARBA00004571"/>
    </source>
</evidence>
<evidence type="ECO:0000259" key="13">
    <source>
        <dbReference type="Pfam" id="PF00593"/>
    </source>
</evidence>
<dbReference type="GO" id="GO:0044718">
    <property type="term" value="P:siderophore transmembrane transport"/>
    <property type="evidence" value="ECO:0007669"/>
    <property type="project" value="TreeGrafter"/>
</dbReference>
<dbReference type="Gene3D" id="2.40.170.20">
    <property type="entry name" value="TonB-dependent receptor, beta-barrel domain"/>
    <property type="match status" value="1"/>
</dbReference>
<evidence type="ECO:0000256" key="9">
    <source>
        <dbReference type="PROSITE-ProRule" id="PRU01360"/>
    </source>
</evidence>
<evidence type="ECO:0000256" key="11">
    <source>
        <dbReference type="SAM" id="MobiDB-lite"/>
    </source>
</evidence>
<dbReference type="Pfam" id="PF00593">
    <property type="entry name" value="TonB_dep_Rec_b-barrel"/>
    <property type="match status" value="1"/>
</dbReference>
<evidence type="ECO:0000256" key="5">
    <source>
        <dbReference type="ARBA" id="ARBA00022729"/>
    </source>
</evidence>
<dbReference type="EMBL" id="CP029803">
    <property type="protein sequence ID" value="AWT59040.1"/>
    <property type="molecule type" value="Genomic_DNA"/>
</dbReference>
<protein>
    <submittedName>
        <fullName evidence="15">Putative TonB-dependent receptor</fullName>
    </submittedName>
</protein>
<dbReference type="GO" id="GO:0015344">
    <property type="term" value="F:siderophore uptake transmembrane transporter activity"/>
    <property type="evidence" value="ECO:0007669"/>
    <property type="project" value="TreeGrafter"/>
</dbReference>